<dbReference type="Proteomes" id="UP000243096">
    <property type="component" value="Unassembled WGS sequence"/>
</dbReference>
<dbReference type="OrthoDB" id="9129635at2"/>
<keyword evidence="2" id="KW-1185">Reference proteome</keyword>
<reference evidence="1 2" key="1">
    <citation type="submission" date="2018-01" db="EMBL/GenBank/DDBJ databases">
        <title>Genomic Encyclopedia of Type Strains, Phase III (KMG-III): the genomes of soil and plant-associated and newly described type strains.</title>
        <authorList>
            <person name="Whitman W."/>
        </authorList>
    </citation>
    <scope>NUCLEOTIDE SEQUENCE [LARGE SCALE GENOMIC DNA]</scope>
    <source>
        <strain evidence="1 2">HKI456</strain>
    </source>
</reference>
<protein>
    <submittedName>
        <fullName evidence="1">Uncharacterized protein</fullName>
    </submittedName>
</protein>
<proteinExistence type="predicted"/>
<accession>A0A2P5KA68</accession>
<evidence type="ECO:0000313" key="2">
    <source>
        <dbReference type="Proteomes" id="UP000243096"/>
    </source>
</evidence>
<name>A0A2P5KA68_9BURK</name>
<dbReference type="EMBL" id="PRDW01000007">
    <property type="protein sequence ID" value="PPB83589.1"/>
    <property type="molecule type" value="Genomic_DNA"/>
</dbReference>
<dbReference type="AlphaFoldDB" id="A0A2P5KA68"/>
<evidence type="ECO:0000313" key="1">
    <source>
        <dbReference type="EMBL" id="PPB83589.1"/>
    </source>
</evidence>
<gene>
    <name evidence="1" type="ORF">B0O95_107105</name>
</gene>
<sequence>MSVLLEPKEILIKTMAGEDRPYILSKFPAVAGREIVSQYPISAVPKLGDYKTNEALMLKIMGFVAVPLDNGELRLSTAALVDNHVPDYETLMKIEFHMMDYNTSFFSSGKVSTFLGNVEGKATAWISKTLTHLLERSFLKDVPRSRN</sequence>
<comment type="caution">
    <text evidence="1">The sequence shown here is derived from an EMBL/GenBank/DDBJ whole genome shotgun (WGS) entry which is preliminary data.</text>
</comment>
<dbReference type="RefSeq" id="WP_104077560.1">
    <property type="nucleotide sequence ID" value="NZ_CP062178.1"/>
</dbReference>
<organism evidence="1 2">
    <name type="scientific">Mycetohabitans endofungorum</name>
    <dbReference type="NCBI Taxonomy" id="417203"/>
    <lineage>
        <taxon>Bacteria</taxon>
        <taxon>Pseudomonadati</taxon>
        <taxon>Pseudomonadota</taxon>
        <taxon>Betaproteobacteria</taxon>
        <taxon>Burkholderiales</taxon>
        <taxon>Burkholderiaceae</taxon>
        <taxon>Mycetohabitans</taxon>
    </lineage>
</organism>